<protein>
    <submittedName>
        <fullName evidence="1">Uncharacterized protein</fullName>
    </submittedName>
</protein>
<organism evidence="1 2">
    <name type="scientific">Nocardia macrotermitis</name>
    <dbReference type="NCBI Taxonomy" id="2585198"/>
    <lineage>
        <taxon>Bacteria</taxon>
        <taxon>Bacillati</taxon>
        <taxon>Actinomycetota</taxon>
        <taxon>Actinomycetes</taxon>
        <taxon>Mycobacteriales</taxon>
        <taxon>Nocardiaceae</taxon>
        <taxon>Nocardia</taxon>
    </lineage>
</organism>
<gene>
    <name evidence="1" type="ORF">NRB20_62700</name>
</gene>
<dbReference type="Proteomes" id="UP000438448">
    <property type="component" value="Unassembled WGS sequence"/>
</dbReference>
<evidence type="ECO:0000313" key="1">
    <source>
        <dbReference type="EMBL" id="MQY23143.1"/>
    </source>
</evidence>
<comment type="caution">
    <text evidence="1">The sequence shown here is derived from an EMBL/GenBank/DDBJ whole genome shotgun (WGS) entry which is preliminary data.</text>
</comment>
<dbReference type="AlphaFoldDB" id="A0A7K0DBH7"/>
<proteinExistence type="predicted"/>
<reference evidence="1 2" key="1">
    <citation type="submission" date="2019-10" db="EMBL/GenBank/DDBJ databases">
        <title>Nocardia macrotermitis sp. nov. and Nocardia aurantia sp. nov., isolated from the gut of fungus growing-termite Macrotermes natalensis.</title>
        <authorList>
            <person name="Benndorf R."/>
            <person name="Schwitalla J."/>
            <person name="Martin K."/>
            <person name="De Beer W."/>
            <person name="Kaster A.-K."/>
            <person name="Vollmers J."/>
            <person name="Poulsen M."/>
            <person name="Beemelmanns C."/>
        </authorList>
    </citation>
    <scope>NUCLEOTIDE SEQUENCE [LARGE SCALE GENOMIC DNA]</scope>
    <source>
        <strain evidence="1 2">RB20</strain>
    </source>
</reference>
<keyword evidence="2" id="KW-1185">Reference proteome</keyword>
<accession>A0A7K0DBH7</accession>
<sequence>MIAASVNDLPLHTRNPDDFEGTENLLTLISIRVRAAHTVGSISEKSPDFQPRMLEIGRTTLTFRNWP</sequence>
<name>A0A7K0DBH7_9NOCA</name>
<evidence type="ECO:0000313" key="2">
    <source>
        <dbReference type="Proteomes" id="UP000438448"/>
    </source>
</evidence>
<dbReference type="EMBL" id="WEGK01000017">
    <property type="protein sequence ID" value="MQY23143.1"/>
    <property type="molecule type" value="Genomic_DNA"/>
</dbReference>